<name>A0A367KTX3_RHIST</name>
<sequence length="251" mass="28099">MYGHGGLDINITVAKKYFAKAAEQGHPSATYQLARILWSVESDYIHAYELFEKAAQHKVAGALCQLGHFAYAGFYFHSICIVEQDHQKAYTYYCEAAQLGDPMAALMVGSYFEDQEDLNRALQWYEAAYRLGGGGLAEMSIGKIKHLMSELDPELQEEAIVWFESAQKDNLLEHQSIFSPQVMVALYYLNGWGNKTRDPEKGFQILLEIAQMGGTEAFLPLATCYQEGVGTTCDPNKASNYWEMAAEVVSD</sequence>
<dbReference type="SMART" id="SM00671">
    <property type="entry name" value="SEL1"/>
    <property type="match status" value="6"/>
</dbReference>
<dbReference type="STRING" id="4846.A0A367KTX3"/>
<dbReference type="Pfam" id="PF08238">
    <property type="entry name" value="Sel1"/>
    <property type="match status" value="6"/>
</dbReference>
<dbReference type="EMBL" id="PJQM01000420">
    <property type="protein sequence ID" value="RCI05312.1"/>
    <property type="molecule type" value="Genomic_DNA"/>
</dbReference>
<dbReference type="PANTHER" id="PTHR43628:SF1">
    <property type="entry name" value="CHITIN SYNTHASE REGULATORY FACTOR 2-RELATED"/>
    <property type="match status" value="1"/>
</dbReference>
<keyword evidence="2" id="KW-1185">Reference proteome</keyword>
<dbReference type="Gene3D" id="1.25.40.10">
    <property type="entry name" value="Tetratricopeptide repeat domain"/>
    <property type="match status" value="1"/>
</dbReference>
<dbReference type="InterPro" id="IPR011990">
    <property type="entry name" value="TPR-like_helical_dom_sf"/>
</dbReference>
<dbReference type="SUPFAM" id="SSF81901">
    <property type="entry name" value="HCP-like"/>
    <property type="match status" value="2"/>
</dbReference>
<dbReference type="InterPro" id="IPR006597">
    <property type="entry name" value="Sel1-like"/>
</dbReference>
<dbReference type="OrthoDB" id="272077at2759"/>
<evidence type="ECO:0000313" key="1">
    <source>
        <dbReference type="EMBL" id="RCI05312.1"/>
    </source>
</evidence>
<comment type="caution">
    <text evidence="1">The sequence shown here is derived from an EMBL/GenBank/DDBJ whole genome shotgun (WGS) entry which is preliminary data.</text>
</comment>
<evidence type="ECO:0000313" key="2">
    <source>
        <dbReference type="Proteomes" id="UP000253551"/>
    </source>
</evidence>
<protein>
    <recommendedName>
        <fullName evidence="3">ERAD-associated protein</fullName>
    </recommendedName>
</protein>
<evidence type="ECO:0008006" key="3">
    <source>
        <dbReference type="Google" id="ProtNLM"/>
    </source>
</evidence>
<accession>A0A367KTX3</accession>
<organism evidence="1 2">
    <name type="scientific">Rhizopus stolonifer</name>
    <name type="common">Rhizopus nigricans</name>
    <dbReference type="NCBI Taxonomy" id="4846"/>
    <lineage>
        <taxon>Eukaryota</taxon>
        <taxon>Fungi</taxon>
        <taxon>Fungi incertae sedis</taxon>
        <taxon>Mucoromycota</taxon>
        <taxon>Mucoromycotina</taxon>
        <taxon>Mucoromycetes</taxon>
        <taxon>Mucorales</taxon>
        <taxon>Mucorineae</taxon>
        <taxon>Rhizopodaceae</taxon>
        <taxon>Rhizopus</taxon>
    </lineage>
</organism>
<dbReference type="PANTHER" id="PTHR43628">
    <property type="entry name" value="ACTIVATOR OF C KINASE PROTEIN 1-RELATED"/>
    <property type="match status" value="1"/>
</dbReference>
<gene>
    <name evidence="1" type="ORF">CU098_013463</name>
</gene>
<dbReference type="AlphaFoldDB" id="A0A367KTX3"/>
<dbReference type="Proteomes" id="UP000253551">
    <property type="component" value="Unassembled WGS sequence"/>
</dbReference>
<dbReference type="InterPro" id="IPR052945">
    <property type="entry name" value="Mitotic_Regulator"/>
</dbReference>
<proteinExistence type="predicted"/>
<reference evidence="1 2" key="1">
    <citation type="journal article" date="2018" name="G3 (Bethesda)">
        <title>Phylogenetic and Phylogenomic Definition of Rhizopus Species.</title>
        <authorList>
            <person name="Gryganskyi A.P."/>
            <person name="Golan J."/>
            <person name="Dolatabadi S."/>
            <person name="Mondo S."/>
            <person name="Robb S."/>
            <person name="Idnurm A."/>
            <person name="Muszewska A."/>
            <person name="Steczkiewicz K."/>
            <person name="Masonjones S."/>
            <person name="Liao H.L."/>
            <person name="Gajdeczka M.T."/>
            <person name="Anike F."/>
            <person name="Vuek A."/>
            <person name="Anishchenko I.M."/>
            <person name="Voigt K."/>
            <person name="de Hoog G.S."/>
            <person name="Smith M.E."/>
            <person name="Heitman J."/>
            <person name="Vilgalys R."/>
            <person name="Stajich J.E."/>
        </authorList>
    </citation>
    <scope>NUCLEOTIDE SEQUENCE [LARGE SCALE GENOMIC DNA]</scope>
    <source>
        <strain evidence="1 2">LSU 92-RS-03</strain>
    </source>
</reference>